<dbReference type="AlphaFoldDB" id="A0A4U5JI28"/>
<dbReference type="SUPFAM" id="SSF46785">
    <property type="entry name" value="Winged helix' DNA-binding domain"/>
    <property type="match status" value="1"/>
</dbReference>
<reference evidence="2 3" key="1">
    <citation type="submission" date="2019-04" db="EMBL/GenBank/DDBJ databases">
        <title>Reference strain of H23.</title>
        <authorList>
            <person name="Luo X."/>
        </authorList>
    </citation>
    <scope>NUCLEOTIDE SEQUENCE [LARGE SCALE GENOMIC DNA]</scope>
    <source>
        <strain evidence="2 3">H23</strain>
    </source>
</reference>
<gene>
    <name evidence="2" type="ORF">FCE95_13725</name>
</gene>
<name>A0A4U5JI28_9GAMM</name>
<dbReference type="SUPFAM" id="SSF47413">
    <property type="entry name" value="lambda repressor-like DNA-binding domains"/>
    <property type="match status" value="1"/>
</dbReference>
<dbReference type="InterPro" id="IPR036390">
    <property type="entry name" value="WH_DNA-bd_sf"/>
</dbReference>
<protein>
    <submittedName>
        <fullName evidence="2">XRE family transcriptional regulator</fullName>
    </submittedName>
</protein>
<sequence length="251" mass="29053">MSQAKSLHTALKRALRERGRTYADAATVLRISEASVKRLFSRGTLSLARIERLCDWLGMEFSDLVALSAQQQPLLTQMTQPQEKALLSEPALLLVSYLVLNRWTQPEIIDIFRFDEPELFRHLAKLEKLGLIELHPFGRIRIRAARNFGWRKDGPIQRYFSERVLREFLATRFDAPGEKMLFVGGMLSRASVLKLQTLMDQLAKDFDRLVADDLHLPASERYGVSLFAGTRPWEFSEFTRLRRSKDRKVFL</sequence>
<dbReference type="Pfam" id="PF13443">
    <property type="entry name" value="HTH_26"/>
    <property type="match status" value="1"/>
</dbReference>
<accession>A0A4U5JI28</accession>
<keyword evidence="3" id="KW-1185">Reference proteome</keyword>
<dbReference type="RefSeq" id="WP_137267625.1">
    <property type="nucleotide sequence ID" value="NZ_SZUA01000003.1"/>
</dbReference>
<dbReference type="InterPro" id="IPR010982">
    <property type="entry name" value="Lambda_DNA-bd_dom_sf"/>
</dbReference>
<evidence type="ECO:0000313" key="3">
    <source>
        <dbReference type="Proteomes" id="UP000308707"/>
    </source>
</evidence>
<evidence type="ECO:0000313" key="2">
    <source>
        <dbReference type="EMBL" id="TKR29220.1"/>
    </source>
</evidence>
<dbReference type="CDD" id="cd00093">
    <property type="entry name" value="HTH_XRE"/>
    <property type="match status" value="1"/>
</dbReference>
<dbReference type="SMART" id="SM00530">
    <property type="entry name" value="HTH_XRE"/>
    <property type="match status" value="1"/>
</dbReference>
<organism evidence="2 3">
    <name type="scientific">Luteimonas gilva</name>
    <dbReference type="NCBI Taxonomy" id="2572684"/>
    <lineage>
        <taxon>Bacteria</taxon>
        <taxon>Pseudomonadati</taxon>
        <taxon>Pseudomonadota</taxon>
        <taxon>Gammaproteobacteria</taxon>
        <taxon>Lysobacterales</taxon>
        <taxon>Lysobacteraceae</taxon>
        <taxon>Luteimonas</taxon>
    </lineage>
</organism>
<dbReference type="InterPro" id="IPR001387">
    <property type="entry name" value="Cro/C1-type_HTH"/>
</dbReference>
<dbReference type="Proteomes" id="UP000308707">
    <property type="component" value="Unassembled WGS sequence"/>
</dbReference>
<dbReference type="GO" id="GO:0003677">
    <property type="term" value="F:DNA binding"/>
    <property type="evidence" value="ECO:0007669"/>
    <property type="project" value="InterPro"/>
</dbReference>
<dbReference type="OrthoDB" id="5298444at2"/>
<dbReference type="EMBL" id="SZUA01000003">
    <property type="protein sequence ID" value="TKR29220.1"/>
    <property type="molecule type" value="Genomic_DNA"/>
</dbReference>
<feature type="domain" description="HTH cro/C1-type" evidence="1">
    <location>
        <begin position="10"/>
        <end position="64"/>
    </location>
</feature>
<comment type="caution">
    <text evidence="2">The sequence shown here is derived from an EMBL/GenBank/DDBJ whole genome shotgun (WGS) entry which is preliminary data.</text>
</comment>
<proteinExistence type="predicted"/>
<evidence type="ECO:0000259" key="1">
    <source>
        <dbReference type="SMART" id="SM00530"/>
    </source>
</evidence>